<evidence type="ECO:0000313" key="1">
    <source>
        <dbReference type="EMBL" id="KAJ9094160.1"/>
    </source>
</evidence>
<gene>
    <name evidence="1" type="ORF">QFC20_006958</name>
</gene>
<dbReference type="EMBL" id="JASBWS010000142">
    <property type="protein sequence ID" value="KAJ9094160.1"/>
    <property type="molecule type" value="Genomic_DNA"/>
</dbReference>
<accession>A0ACC2V4Z0</accession>
<evidence type="ECO:0000313" key="2">
    <source>
        <dbReference type="Proteomes" id="UP001230649"/>
    </source>
</evidence>
<organism evidence="1 2">
    <name type="scientific">Naganishia adeliensis</name>
    <dbReference type="NCBI Taxonomy" id="92952"/>
    <lineage>
        <taxon>Eukaryota</taxon>
        <taxon>Fungi</taxon>
        <taxon>Dikarya</taxon>
        <taxon>Basidiomycota</taxon>
        <taxon>Agaricomycotina</taxon>
        <taxon>Tremellomycetes</taxon>
        <taxon>Filobasidiales</taxon>
        <taxon>Filobasidiaceae</taxon>
        <taxon>Naganishia</taxon>
    </lineage>
</organism>
<reference evidence="1" key="1">
    <citation type="submission" date="2023-04" db="EMBL/GenBank/DDBJ databases">
        <title>Draft Genome sequencing of Naganishia species isolated from polar environments using Oxford Nanopore Technology.</title>
        <authorList>
            <person name="Leo P."/>
            <person name="Venkateswaran K."/>
        </authorList>
    </citation>
    <scope>NUCLEOTIDE SEQUENCE</scope>
    <source>
        <strain evidence="1">MNA-CCFEE 5262</strain>
    </source>
</reference>
<keyword evidence="2" id="KW-1185">Reference proteome</keyword>
<comment type="caution">
    <text evidence="1">The sequence shown here is derived from an EMBL/GenBank/DDBJ whole genome shotgun (WGS) entry which is preliminary data.</text>
</comment>
<dbReference type="Proteomes" id="UP001230649">
    <property type="component" value="Unassembled WGS sequence"/>
</dbReference>
<sequence>MDTHSIASGNKAKSPCAVLLDLIVRLEDGGNGVQKHQEDTVGITPVLLHDVLRENQDLRPTVTVPPFYYFDCLLRGHHSPSVSRNCGTSASHYLARHLLRSSPSSPPLRHDRAAVRSEAYRLLSSSLRSSYRFGESPRIRRDARRIARIRDGLLRQGRNDGSYELVADDATTRIPHGENASHASLVRLR</sequence>
<proteinExistence type="predicted"/>
<protein>
    <submittedName>
        <fullName evidence="1">Uncharacterized protein</fullName>
    </submittedName>
</protein>
<name>A0ACC2V4Z0_9TREE</name>